<keyword evidence="5" id="KW-1185">Reference proteome</keyword>
<proteinExistence type="predicted"/>
<dbReference type="EMBL" id="JACOOH010000006">
    <property type="protein sequence ID" value="MBC5622355.1"/>
    <property type="molecule type" value="Genomic_DNA"/>
</dbReference>
<feature type="domain" description="Peptidase S9 prolyl oligopeptidase catalytic" evidence="3">
    <location>
        <begin position="700"/>
        <end position="879"/>
    </location>
</feature>
<evidence type="ECO:0000313" key="5">
    <source>
        <dbReference type="Proteomes" id="UP000646484"/>
    </source>
</evidence>
<evidence type="ECO:0000256" key="2">
    <source>
        <dbReference type="SAM" id="SignalP"/>
    </source>
</evidence>
<name>A0ABR7D342_9BACT</name>
<sequence>MKRRYILLCCLLFAWLTDGMAQKKPLDMEAYKLWRRVEGQHMSDDGKWITYRFVYIDSEGHEKDSPVTYLHHNESGKTYELENVRQAHFFNNGKCLKYVVSPSPRDTSGLVKDSVFLLTLRNMKKQLWDRPYDCNESSDSPVMTYSYPIGKNEKDKDIKRLVIWNYETGDSTVMDSLDYHILLDNNKTIIYTKERDGYKSLYAGPVKGKQKLIYGNPDARLTNFTLDRENMKGVFTVASDTSFLKDPDLLYAFNMKDGTYKLIMDTKEVVLPDTAYKVRGGLNMPFNNGRYIFVDGVPKVATPRRPKVEPDKSFELELWKWDDELSQSRQRNGRGYRRNTPKYVYHVDTKECVLVSPAEFDQVFHPTCDEYNYVIISNEAPYRGLTDWRDGESSDLYLVNLETGERKLIFSDFRQRPVWSPNGKYALFYHGEKKTWYKLEPTTGELTDISSAIGYPVYDEEHDKPKPADSYGIAGWLDGGNKVVLYDRYDMWVIDLTGKNAVYSLTNGWGRKNNTSLRLLKANYDSKWIDTKQNVLLKTWNTETLDQGVYVLTPARKIRKLMEGPYALNFNQVTNDGKYCMYIRQNYHEFRDIWWSKTDFVRPVKITDTNPQQKDYRWGSVKLVEWTNFEGKRNRGLLYLPDDYDSSKRYPVIVNFYETHTGDIHVNPVPALSSAMINVVTYVSNGYVVFMPDVHFTIGAPGESSYNAVVSGTRMLIDRGIADKDRIGIQGHSWSGYQVAYLVTRTNMFRCASPGAAVSSMVSAYTGIREGSGMPRMFMYEETQSRMGKTLWDDPEMYIKNSPIFYADKIQTPLLIFHCDKDEAVPYSEGLNLFLAMRRLQKPAWLLNYKGDKHFLYNKAAEMDWTIRLQQFFDHYLKDAPMPRWMKEGINIDERGIDQKYD</sequence>
<evidence type="ECO:0000313" key="4">
    <source>
        <dbReference type="EMBL" id="MBC5622355.1"/>
    </source>
</evidence>
<dbReference type="PANTHER" id="PTHR42776:SF4">
    <property type="entry name" value="ACYLAMINO-ACID-RELEASING ENZYME"/>
    <property type="match status" value="1"/>
</dbReference>
<keyword evidence="1" id="KW-0378">Hydrolase</keyword>
<evidence type="ECO:0000256" key="1">
    <source>
        <dbReference type="ARBA" id="ARBA00022801"/>
    </source>
</evidence>
<dbReference type="SUPFAM" id="SSF69304">
    <property type="entry name" value="Tricorn protease N-terminal domain"/>
    <property type="match status" value="1"/>
</dbReference>
<gene>
    <name evidence="4" type="ORF">H8S64_14740</name>
</gene>
<evidence type="ECO:0000259" key="3">
    <source>
        <dbReference type="Pfam" id="PF00326"/>
    </source>
</evidence>
<accession>A0ABR7D342</accession>
<dbReference type="Proteomes" id="UP000646484">
    <property type="component" value="Unassembled WGS sequence"/>
</dbReference>
<reference evidence="4 5" key="1">
    <citation type="submission" date="2020-08" db="EMBL/GenBank/DDBJ databases">
        <title>Genome public.</title>
        <authorList>
            <person name="Liu C."/>
            <person name="Sun Q."/>
        </authorList>
    </citation>
    <scope>NUCLEOTIDE SEQUENCE [LARGE SCALE GENOMIC DNA]</scope>
    <source>
        <strain evidence="4 5">NSJ-56</strain>
    </source>
</reference>
<organism evidence="4 5">
    <name type="scientific">Butyricimonas hominis</name>
    <dbReference type="NCBI Taxonomy" id="2763032"/>
    <lineage>
        <taxon>Bacteria</taxon>
        <taxon>Pseudomonadati</taxon>
        <taxon>Bacteroidota</taxon>
        <taxon>Bacteroidia</taxon>
        <taxon>Bacteroidales</taxon>
        <taxon>Odoribacteraceae</taxon>
        <taxon>Butyricimonas</taxon>
    </lineage>
</organism>
<dbReference type="Pfam" id="PF00326">
    <property type="entry name" value="Peptidase_S9"/>
    <property type="match status" value="1"/>
</dbReference>
<dbReference type="InterPro" id="IPR029058">
    <property type="entry name" value="AB_hydrolase_fold"/>
</dbReference>
<dbReference type="InterPro" id="IPR011042">
    <property type="entry name" value="6-blade_b-propeller_TolB-like"/>
</dbReference>
<dbReference type="Gene3D" id="3.40.50.1820">
    <property type="entry name" value="alpha/beta hydrolase"/>
    <property type="match status" value="1"/>
</dbReference>
<dbReference type="RefSeq" id="WP_186977005.1">
    <property type="nucleotide sequence ID" value="NZ_JACOOH010000006.1"/>
</dbReference>
<dbReference type="InterPro" id="IPR001375">
    <property type="entry name" value="Peptidase_S9_cat"/>
</dbReference>
<dbReference type="Gene3D" id="2.120.10.30">
    <property type="entry name" value="TolB, C-terminal domain"/>
    <property type="match status" value="1"/>
</dbReference>
<dbReference type="PANTHER" id="PTHR42776">
    <property type="entry name" value="SERINE PEPTIDASE S9 FAMILY MEMBER"/>
    <property type="match status" value="1"/>
</dbReference>
<feature type="signal peptide" evidence="2">
    <location>
        <begin position="1"/>
        <end position="21"/>
    </location>
</feature>
<comment type="caution">
    <text evidence="4">The sequence shown here is derived from an EMBL/GenBank/DDBJ whole genome shotgun (WGS) entry which is preliminary data.</text>
</comment>
<keyword evidence="2" id="KW-0732">Signal</keyword>
<feature type="chain" id="PRO_5045753858" evidence="2">
    <location>
        <begin position="22"/>
        <end position="902"/>
    </location>
</feature>
<protein>
    <submittedName>
        <fullName evidence="4">S9 family peptidase</fullName>
    </submittedName>
</protein>
<dbReference type="SUPFAM" id="SSF53474">
    <property type="entry name" value="alpha/beta-Hydrolases"/>
    <property type="match status" value="1"/>
</dbReference>